<evidence type="ECO:0000313" key="3">
    <source>
        <dbReference type="EMBL" id="ADJ47470.1"/>
    </source>
</evidence>
<feature type="region of interest" description="Disordered" evidence="1">
    <location>
        <begin position="94"/>
        <end position="153"/>
    </location>
</feature>
<gene>
    <name evidence="3" type="ordered locus">AMED_5719</name>
</gene>
<dbReference type="OrthoDB" id="10019303at2"/>
<protein>
    <submittedName>
        <fullName evidence="3">Uncharacterized protein</fullName>
    </submittedName>
</protein>
<feature type="compositionally biased region" description="Low complexity" evidence="1">
    <location>
        <begin position="120"/>
        <end position="131"/>
    </location>
</feature>
<reference evidence="3 4" key="1">
    <citation type="journal article" date="2010" name="Cell Res.">
        <title>Complete genome sequence of the rifamycin SV-producing Amycolatopsis mediterranei U32 revealed its genetic characteristics in phylogeny and metabolism.</title>
        <authorList>
            <person name="Zhao W."/>
            <person name="Zhong Y."/>
            <person name="Yuan H."/>
            <person name="Wang J."/>
            <person name="Zheng H."/>
            <person name="Wang Y."/>
            <person name="Cen X."/>
            <person name="Xu F."/>
            <person name="Bai J."/>
            <person name="Han X."/>
            <person name="Lu G."/>
            <person name="Zhu Y."/>
            <person name="Shao Z."/>
            <person name="Yan H."/>
            <person name="Li C."/>
            <person name="Peng N."/>
            <person name="Zhang Z."/>
            <person name="Zhang Y."/>
            <person name="Lin W."/>
            <person name="Fan Y."/>
            <person name="Qin Z."/>
            <person name="Hu Y."/>
            <person name="Zhu B."/>
            <person name="Wang S."/>
            <person name="Ding X."/>
            <person name="Zhao G.P."/>
        </authorList>
    </citation>
    <scope>NUCLEOTIDE SEQUENCE [LARGE SCALE GENOMIC DNA]</scope>
    <source>
        <strain evidence="4">U-32</strain>
    </source>
</reference>
<organism evidence="3 4">
    <name type="scientific">Amycolatopsis mediterranei (strain U-32)</name>
    <dbReference type="NCBI Taxonomy" id="749927"/>
    <lineage>
        <taxon>Bacteria</taxon>
        <taxon>Bacillati</taxon>
        <taxon>Actinomycetota</taxon>
        <taxon>Actinomycetes</taxon>
        <taxon>Pseudonocardiales</taxon>
        <taxon>Pseudonocardiaceae</taxon>
        <taxon>Amycolatopsis</taxon>
    </lineage>
</organism>
<evidence type="ECO:0000256" key="1">
    <source>
        <dbReference type="SAM" id="MobiDB-lite"/>
    </source>
</evidence>
<keyword evidence="2" id="KW-1133">Transmembrane helix</keyword>
<dbReference type="Proteomes" id="UP000000328">
    <property type="component" value="Chromosome"/>
</dbReference>
<dbReference type="KEGG" id="amd:AMED_5719"/>
<proteinExistence type="predicted"/>
<name>A0A0H3D8Z1_AMYMU</name>
<dbReference type="HOGENOM" id="CLU_1738461_0_0_11"/>
<accession>A0A0H3D8Z1</accession>
<sequence>MRSGLGAMALTFVTVLLASGFNDIIALEFDFNLDVVVWVGRFAILLLPPLAYAITYRACRGLQTRDRKILREGIETGIVVRRPDGQFVEIHQPLGSVREDGERDKPGYAGAPVPKRMNDLGLAGSALPGGLITPDPLEETEALDRARSAGSES</sequence>
<dbReference type="PATRIC" id="fig|749927.5.peg.5938"/>
<evidence type="ECO:0000313" key="4">
    <source>
        <dbReference type="Proteomes" id="UP000000328"/>
    </source>
</evidence>
<dbReference type="eggNOG" id="COG1290">
    <property type="taxonomic scope" value="Bacteria"/>
</dbReference>
<feature type="compositionally biased region" description="Basic and acidic residues" evidence="1">
    <location>
        <begin position="97"/>
        <end position="106"/>
    </location>
</feature>
<keyword evidence="2" id="KW-0812">Transmembrane</keyword>
<dbReference type="AlphaFoldDB" id="A0A0H3D8Z1"/>
<dbReference type="EMBL" id="CP002000">
    <property type="protein sequence ID" value="ADJ47470.1"/>
    <property type="molecule type" value="Genomic_DNA"/>
</dbReference>
<feature type="transmembrane region" description="Helical" evidence="2">
    <location>
        <begin position="36"/>
        <end position="59"/>
    </location>
</feature>
<keyword evidence="2" id="KW-0472">Membrane</keyword>
<evidence type="ECO:0000256" key="2">
    <source>
        <dbReference type="SAM" id="Phobius"/>
    </source>
</evidence>